<evidence type="ECO:0000313" key="2">
    <source>
        <dbReference type="EMBL" id="KAJ6969883.1"/>
    </source>
</evidence>
<dbReference type="Proteomes" id="UP001164929">
    <property type="component" value="Chromosome 15"/>
</dbReference>
<reference evidence="2" key="1">
    <citation type="journal article" date="2023" name="Mol. Ecol. Resour.">
        <title>Chromosome-level genome assembly of a triploid poplar Populus alba 'Berolinensis'.</title>
        <authorList>
            <person name="Chen S."/>
            <person name="Yu Y."/>
            <person name="Wang X."/>
            <person name="Wang S."/>
            <person name="Zhang T."/>
            <person name="Zhou Y."/>
            <person name="He R."/>
            <person name="Meng N."/>
            <person name="Wang Y."/>
            <person name="Liu W."/>
            <person name="Liu Z."/>
            <person name="Liu J."/>
            <person name="Guo Q."/>
            <person name="Huang H."/>
            <person name="Sederoff R.R."/>
            <person name="Wang G."/>
            <person name="Qu G."/>
            <person name="Chen S."/>
        </authorList>
    </citation>
    <scope>NUCLEOTIDE SEQUENCE</scope>
    <source>
        <strain evidence="2">SC-2020</strain>
    </source>
</reference>
<feature type="transmembrane region" description="Helical" evidence="1">
    <location>
        <begin position="148"/>
        <end position="167"/>
    </location>
</feature>
<comment type="caution">
    <text evidence="2">The sequence shown here is derived from an EMBL/GenBank/DDBJ whole genome shotgun (WGS) entry which is preliminary data.</text>
</comment>
<gene>
    <name evidence="2" type="ORF">NC653_034440</name>
</gene>
<feature type="transmembrane region" description="Helical" evidence="1">
    <location>
        <begin position="108"/>
        <end position="128"/>
    </location>
</feature>
<proteinExistence type="predicted"/>
<evidence type="ECO:0000313" key="3">
    <source>
        <dbReference type="Proteomes" id="UP001164929"/>
    </source>
</evidence>
<keyword evidence="3" id="KW-1185">Reference proteome</keyword>
<evidence type="ECO:0000256" key="1">
    <source>
        <dbReference type="SAM" id="Phobius"/>
    </source>
</evidence>
<organism evidence="2 3">
    <name type="scientific">Populus alba x Populus x berolinensis</name>
    <dbReference type="NCBI Taxonomy" id="444605"/>
    <lineage>
        <taxon>Eukaryota</taxon>
        <taxon>Viridiplantae</taxon>
        <taxon>Streptophyta</taxon>
        <taxon>Embryophyta</taxon>
        <taxon>Tracheophyta</taxon>
        <taxon>Spermatophyta</taxon>
        <taxon>Magnoliopsida</taxon>
        <taxon>eudicotyledons</taxon>
        <taxon>Gunneridae</taxon>
        <taxon>Pentapetalae</taxon>
        <taxon>rosids</taxon>
        <taxon>fabids</taxon>
        <taxon>Malpighiales</taxon>
        <taxon>Salicaceae</taxon>
        <taxon>Saliceae</taxon>
        <taxon>Populus</taxon>
    </lineage>
</organism>
<name>A0AAD6LMJ2_9ROSI</name>
<keyword evidence="1" id="KW-1133">Transmembrane helix</keyword>
<sequence>MVSWPFSVCPLFLVFVLPGFYVLFVLSVRCFVFCSSLFFLFSQFIIRFSSLDLPLGSFSLPCLRPLISLCHSLSLSLYWFLSSPLLFWFFFPNSSSVLYGFSSSVRRFFVFSASQFSHVCVLPFSSVFPVLFPVRFSSPSTPPPLSSSSLLCLCPFFSGFFSSGYIFL</sequence>
<dbReference type="EMBL" id="JAQIZT010000015">
    <property type="protein sequence ID" value="KAJ6969883.1"/>
    <property type="molecule type" value="Genomic_DNA"/>
</dbReference>
<protein>
    <submittedName>
        <fullName evidence="2">Uncharacterized protein</fullName>
    </submittedName>
</protein>
<dbReference type="AlphaFoldDB" id="A0AAD6LMJ2"/>
<feature type="transmembrane region" description="Helical" evidence="1">
    <location>
        <begin position="85"/>
        <end position="101"/>
    </location>
</feature>
<accession>A0AAD6LMJ2</accession>
<keyword evidence="1" id="KW-0812">Transmembrane</keyword>
<keyword evidence="1" id="KW-0472">Membrane</keyword>